<dbReference type="EMBL" id="LR134473">
    <property type="protein sequence ID" value="VEI03668.1"/>
    <property type="molecule type" value="Genomic_DNA"/>
</dbReference>
<dbReference type="OrthoDB" id="9795689at2"/>
<reference evidence="1 2" key="1">
    <citation type="submission" date="2018-12" db="EMBL/GenBank/DDBJ databases">
        <authorList>
            <consortium name="Pathogen Informatics"/>
        </authorList>
    </citation>
    <scope>NUCLEOTIDE SEQUENCE [LARGE SCALE GENOMIC DNA]</scope>
    <source>
        <strain evidence="1 2">NCTC13652</strain>
    </source>
</reference>
<dbReference type="InterPro" id="IPR010179">
    <property type="entry name" value="CRISPR-assoc_prot_Cse3"/>
</dbReference>
<dbReference type="SMART" id="SM01101">
    <property type="entry name" value="CRISPR_assoc"/>
    <property type="match status" value="1"/>
</dbReference>
<dbReference type="NCBIfam" id="TIGR01907">
    <property type="entry name" value="casE_Cse3"/>
    <property type="match status" value="1"/>
</dbReference>
<proteinExistence type="predicted"/>
<evidence type="ECO:0000313" key="2">
    <source>
        <dbReference type="Proteomes" id="UP000277858"/>
    </source>
</evidence>
<gene>
    <name evidence="1" type="ORF">NCTC13652_01879</name>
</gene>
<accession>A0A448P0D6</accession>
<sequence length="226" mass="24826">MFLTQFDVNTGRREAQRLLGSPERVHAAVLGCFPPDQSSTDLGRTLWRLDRGTQRHDVRLMIASPLSPDMRALNAQAGWQTGSPARTADYDPFLLGLRSGTVWRFRLTANPTVSRRPAGEPRQRGQRVGHVTATQQLEWLVKRAERCGFALAADSSGKPAVTVTRRDLLKFGRRTDGTGRTVTLSTATFDGTLEIRDADELRHALTHGIGPAKGYGCGLLTLAPPR</sequence>
<protein>
    <submittedName>
        <fullName evidence="1">CRISPR-associated protein Cas6/Cse3/CasE, subtype I-E/ECOLI</fullName>
    </submittedName>
</protein>
<dbReference type="Gene3D" id="3.30.70.1210">
    <property type="entry name" value="Crispr-associated protein, domain 2"/>
    <property type="match status" value="1"/>
</dbReference>
<name>A0A448P0D6_9ACTN</name>
<organism evidence="1 2">
    <name type="scientific">Acidipropionibacterium jensenii</name>
    <dbReference type="NCBI Taxonomy" id="1749"/>
    <lineage>
        <taxon>Bacteria</taxon>
        <taxon>Bacillati</taxon>
        <taxon>Actinomycetota</taxon>
        <taxon>Actinomycetes</taxon>
        <taxon>Propionibacteriales</taxon>
        <taxon>Propionibacteriaceae</taxon>
        <taxon>Acidipropionibacterium</taxon>
    </lineage>
</organism>
<dbReference type="RefSeq" id="WP_084149506.1">
    <property type="nucleotide sequence ID" value="NZ_LR134473.1"/>
</dbReference>
<dbReference type="STRING" id="1122997.GCA_000425285_02493"/>
<dbReference type="Proteomes" id="UP000277858">
    <property type="component" value="Chromosome"/>
</dbReference>
<dbReference type="Gene3D" id="3.30.70.1200">
    <property type="entry name" value="Crispr-associated protein, domain 1"/>
    <property type="match status" value="1"/>
</dbReference>
<dbReference type="CDD" id="cd09727">
    <property type="entry name" value="Cas6_I-E"/>
    <property type="match status" value="1"/>
</dbReference>
<evidence type="ECO:0000313" key="1">
    <source>
        <dbReference type="EMBL" id="VEI03668.1"/>
    </source>
</evidence>
<dbReference type="AlphaFoldDB" id="A0A448P0D6"/>
<dbReference type="Pfam" id="PF08798">
    <property type="entry name" value="CRISPR_assoc"/>
    <property type="match status" value="1"/>
</dbReference>
<keyword evidence="2" id="KW-1185">Reference proteome</keyword>
<dbReference type="SUPFAM" id="SSF117987">
    <property type="entry name" value="CRISPR-associated protein"/>
    <property type="match status" value="2"/>
</dbReference>